<feature type="non-terminal residue" evidence="3">
    <location>
        <position position="1"/>
    </location>
</feature>
<feature type="region of interest" description="Disordered" evidence="1">
    <location>
        <begin position="598"/>
        <end position="642"/>
    </location>
</feature>
<evidence type="ECO:0000256" key="1">
    <source>
        <dbReference type="SAM" id="MobiDB-lite"/>
    </source>
</evidence>
<dbReference type="EMBL" id="CAJNJA010024150">
    <property type="protein sequence ID" value="CAE7522643.1"/>
    <property type="molecule type" value="Genomic_DNA"/>
</dbReference>
<gene>
    <name evidence="3" type="primary">CFDP2</name>
    <name evidence="3" type="ORF">SNEC2469_LOCUS14949</name>
</gene>
<dbReference type="SUPFAM" id="SSF56219">
    <property type="entry name" value="DNase I-like"/>
    <property type="match status" value="1"/>
</dbReference>
<keyword evidence="4" id="KW-1185">Reference proteome</keyword>
<feature type="region of interest" description="Disordered" evidence="1">
    <location>
        <begin position="901"/>
        <end position="923"/>
    </location>
</feature>
<feature type="domain" description="Endonuclease/exonuclease/phosphatase" evidence="2">
    <location>
        <begin position="7"/>
        <end position="211"/>
    </location>
</feature>
<dbReference type="Proteomes" id="UP000601435">
    <property type="component" value="Unassembled WGS sequence"/>
</dbReference>
<evidence type="ECO:0000313" key="4">
    <source>
        <dbReference type="Proteomes" id="UP000601435"/>
    </source>
</evidence>
<proteinExistence type="predicted"/>
<sequence>MTAMQYDLTCDWLTRSCPYEVVVFTEIQWGLGRQDATWEIAGWAFVVTADPDNRYSGVAIAISSRVATASQITFCSWVPGRILHVKCEGQQVTLDIIGLYQWVKRDDHKLVNEARRSSFWTQLGRLLSKLPLRNLLVLLGDWNTPVEHLPGLVGRGVLRSATRGADEDLQQLLQVHRLVMLNTWGRAQASTAFTFQNGTVRSQIDFIAVRKEAADTIARRAAPSPLDLMPGKMGPRHRPVCDCIRQQGPALIELRQQVASIFRAYASFSRQWRALRAASRTERRQWLQEQIALAQDQVRIRTPEGHLLSLKQQYDSIYDYFATAFGPFDHAKLSRLDVRRQKFGSSNQMPQLIFSSASYMLRVPVVGLQDPAAKLLASAVKSRVQATVLPWLMQHPQFAYCKGKSLDEAITRAADHCKAVRDELKSAQVSVQARRWALVASLLHAKVEASLIDIIVAIHEGCTYHVTHAQHTGWAFNGAPHIILPSLTIIWFNGGSGLLIRVQGNVAKGHATFVCELPSLCASVFCAFCTPVAFVTEFVFSFTVLVSGAADARFVRAIARDPVHLTRRHMATTAEENQPTTAAQEMLSVLGLAKHAMTGNPEDPWARREPTASLEEDASRASKWPKQQSKGHTGKGQAWDQWRPHGQDWFQKDESTATVDQATQQVITALVKMAIRHEEELAKIRIDTTMIFYLDTGSAGILPLIRQMAEAWSTEFEAGKVTSPLKVVLLLGIFQEVSTRITSILQDEEKHQKALEWAWLQAGATALDPLWTYFQWNTTARKQEPSPLPPIKNSEVRKHLDYLTHHLSDANILTRFKATRRMSSTDRYASAVLPFFCALSLRGEIATACHTAIRALVNCSALKTVGLRIKPARGERQPLAAELEKAYLEVPYTQWQAREQSWKRTDRRAQREGGKASEGAEQGQQEMDAWLPQFRFGEWAARLTNPHVVTDSGSGPSIGMVIALQLPKGVYVEMLEEWLLLQAYSGLWREMGQDKLPPALSMAVRNDIIHAAVTALEPELCAVFLDYAERLQKELPRYAATSFPLPCALPSQPSSAECIAHALLGQGHGSLWTSARQVAAELSYHTVHRAIGTHLSFSVGAYGHRGFVGMLKQTGTHQSVCRLLNALVTQIYPAHVWTTVTVNVDLQAPTHIDVANASYASLLLGLSHFDDGTLWAENESGLLKELATHWGGFFALLGSFRFPPASAFPVGRSSCAFDVKASFRGANAEYPEDVASQRTGERYKYAYRVSLFQWCFYLHWNLAQSR</sequence>
<accession>A0A812T991</accession>
<name>A0A812T991_9DINO</name>
<feature type="compositionally biased region" description="Basic and acidic residues" evidence="1">
    <location>
        <begin position="901"/>
        <end position="915"/>
    </location>
</feature>
<protein>
    <submittedName>
        <fullName evidence="3">CFDP2 protein</fullName>
    </submittedName>
</protein>
<dbReference type="OrthoDB" id="435043at2759"/>
<dbReference type="InterPro" id="IPR036691">
    <property type="entry name" value="Endo/exonu/phosph_ase_sf"/>
</dbReference>
<dbReference type="InterPro" id="IPR005135">
    <property type="entry name" value="Endo/exonuclease/phosphatase"/>
</dbReference>
<reference evidence="3" key="1">
    <citation type="submission" date="2021-02" db="EMBL/GenBank/DDBJ databases">
        <authorList>
            <person name="Dougan E. K."/>
            <person name="Rhodes N."/>
            <person name="Thang M."/>
            <person name="Chan C."/>
        </authorList>
    </citation>
    <scope>NUCLEOTIDE SEQUENCE</scope>
</reference>
<dbReference type="Gene3D" id="3.60.10.10">
    <property type="entry name" value="Endonuclease/exonuclease/phosphatase"/>
    <property type="match status" value="1"/>
</dbReference>
<organism evidence="3 4">
    <name type="scientific">Symbiodinium necroappetens</name>
    <dbReference type="NCBI Taxonomy" id="1628268"/>
    <lineage>
        <taxon>Eukaryota</taxon>
        <taxon>Sar</taxon>
        <taxon>Alveolata</taxon>
        <taxon>Dinophyceae</taxon>
        <taxon>Suessiales</taxon>
        <taxon>Symbiodiniaceae</taxon>
        <taxon>Symbiodinium</taxon>
    </lineage>
</organism>
<evidence type="ECO:0000313" key="3">
    <source>
        <dbReference type="EMBL" id="CAE7522643.1"/>
    </source>
</evidence>
<dbReference type="AlphaFoldDB" id="A0A812T991"/>
<comment type="caution">
    <text evidence="3">The sequence shown here is derived from an EMBL/GenBank/DDBJ whole genome shotgun (WGS) entry which is preliminary data.</text>
</comment>
<dbReference type="Pfam" id="PF03372">
    <property type="entry name" value="Exo_endo_phos"/>
    <property type="match status" value="1"/>
</dbReference>
<evidence type="ECO:0000259" key="2">
    <source>
        <dbReference type="Pfam" id="PF03372"/>
    </source>
</evidence>